<evidence type="ECO:0000313" key="1">
    <source>
        <dbReference type="EMBL" id="SVD69152.1"/>
    </source>
</evidence>
<protein>
    <recommendedName>
        <fullName evidence="2">Coenzyme Q-binding protein COQ10 START domain-containing protein</fullName>
    </recommendedName>
</protein>
<dbReference type="SUPFAM" id="SSF55961">
    <property type="entry name" value="Bet v1-like"/>
    <property type="match status" value="1"/>
</dbReference>
<sequence>MDSDVSVVSEIAAPAERVWAMVAALDQMGEWSPENDGGRWIRGATGPEVGAVFEGRNHIGWRRWRTRVMGIESEPPRRFAFR</sequence>
<proteinExistence type="predicted"/>
<dbReference type="InterPro" id="IPR019587">
    <property type="entry name" value="Polyketide_cyclase/dehydratase"/>
</dbReference>
<dbReference type="Pfam" id="PF10604">
    <property type="entry name" value="Polyketide_cyc2"/>
    <property type="match status" value="1"/>
</dbReference>
<accession>A0A382XDK6</accession>
<organism evidence="1">
    <name type="scientific">marine metagenome</name>
    <dbReference type="NCBI Taxonomy" id="408172"/>
    <lineage>
        <taxon>unclassified sequences</taxon>
        <taxon>metagenomes</taxon>
        <taxon>ecological metagenomes</taxon>
    </lineage>
</organism>
<dbReference type="EMBL" id="UINC01166932">
    <property type="protein sequence ID" value="SVD69152.1"/>
    <property type="molecule type" value="Genomic_DNA"/>
</dbReference>
<dbReference type="InterPro" id="IPR023393">
    <property type="entry name" value="START-like_dom_sf"/>
</dbReference>
<gene>
    <name evidence="1" type="ORF">METZ01_LOCUS422006</name>
</gene>
<name>A0A382XDK6_9ZZZZ</name>
<feature type="non-terminal residue" evidence="1">
    <location>
        <position position="82"/>
    </location>
</feature>
<dbReference type="Gene3D" id="3.30.530.20">
    <property type="match status" value="1"/>
</dbReference>
<dbReference type="AlphaFoldDB" id="A0A382XDK6"/>
<dbReference type="CDD" id="cd07812">
    <property type="entry name" value="SRPBCC"/>
    <property type="match status" value="1"/>
</dbReference>
<reference evidence="1" key="1">
    <citation type="submission" date="2018-05" db="EMBL/GenBank/DDBJ databases">
        <authorList>
            <person name="Lanie J.A."/>
            <person name="Ng W.-L."/>
            <person name="Kazmierczak K.M."/>
            <person name="Andrzejewski T.M."/>
            <person name="Davidsen T.M."/>
            <person name="Wayne K.J."/>
            <person name="Tettelin H."/>
            <person name="Glass J.I."/>
            <person name="Rusch D."/>
            <person name="Podicherti R."/>
            <person name="Tsui H.-C.T."/>
            <person name="Winkler M.E."/>
        </authorList>
    </citation>
    <scope>NUCLEOTIDE SEQUENCE</scope>
</reference>
<evidence type="ECO:0008006" key="2">
    <source>
        <dbReference type="Google" id="ProtNLM"/>
    </source>
</evidence>